<keyword evidence="5 8" id="KW-0862">Zinc</keyword>
<evidence type="ECO:0000256" key="9">
    <source>
        <dbReference type="RuleBase" id="RU003946"/>
    </source>
</evidence>
<keyword evidence="3 8" id="KW-0479">Metal-binding</keyword>
<accession>A0A9W5TYL9</accession>
<name>A0A9W5TYL9_9BACI</name>
<dbReference type="SUPFAM" id="SSF53649">
    <property type="entry name" value="Alkaline phosphatase-like"/>
    <property type="match status" value="1"/>
</dbReference>
<dbReference type="AlphaFoldDB" id="A0A9W5TYL9"/>
<dbReference type="GO" id="GO:0004035">
    <property type="term" value="F:alkaline phosphatase activity"/>
    <property type="evidence" value="ECO:0007669"/>
    <property type="project" value="TreeGrafter"/>
</dbReference>
<dbReference type="SMART" id="SM00098">
    <property type="entry name" value="alkPPc"/>
    <property type="match status" value="1"/>
</dbReference>
<keyword evidence="2" id="KW-0597">Phosphoprotein</keyword>
<feature type="binding site" evidence="8">
    <location>
        <position position="55"/>
    </location>
    <ligand>
        <name>Mg(2+)</name>
        <dbReference type="ChEBI" id="CHEBI:18420"/>
    </ligand>
</feature>
<feature type="binding site" evidence="8">
    <location>
        <position position="425"/>
    </location>
    <ligand>
        <name>Zn(2+)</name>
        <dbReference type="ChEBI" id="CHEBI:29105"/>
        <label>2</label>
    </ligand>
</feature>
<evidence type="ECO:0000256" key="10">
    <source>
        <dbReference type="SAM" id="SignalP"/>
    </source>
</evidence>
<dbReference type="EMBL" id="BMJD01000023">
    <property type="protein sequence ID" value="GGB48580.1"/>
    <property type="molecule type" value="Genomic_DNA"/>
</dbReference>
<feature type="binding site" evidence="8">
    <location>
        <position position="297"/>
    </location>
    <ligand>
        <name>Zn(2+)</name>
        <dbReference type="ChEBI" id="CHEBI:29105"/>
        <label>2</label>
    </ligand>
</feature>
<feature type="domain" description="FIMAH" evidence="11">
    <location>
        <begin position="467"/>
        <end position="546"/>
    </location>
</feature>
<evidence type="ECO:0000313" key="13">
    <source>
        <dbReference type="Proteomes" id="UP000621492"/>
    </source>
</evidence>
<dbReference type="InterPro" id="IPR054470">
    <property type="entry name" value="FIMAH_dom"/>
</dbReference>
<dbReference type="PRINTS" id="PR00113">
    <property type="entry name" value="ALKPHPHTASE"/>
</dbReference>
<sequence>MKKNAKKLVGVTLAGVLSTSVALGIVTTASGDAKSENLQPAHEAAAKNVILLVGDGMGQNQVSAAAYYKGSGYGAEDLIMDQFTNVGYARTFSHDNTVTDSAAAATAFSSTHKTDNGVLGKAPKNEEHHENEEHFNVDTVLESAEESGMSTGLVSTARITHATPAAFASHIGNRDEENNIAEQMLLNHDIEVLLGGGKRHFLPKDKGGKREDGKNLLNAAKEKGYKLIENKKELENADADKLLGLFNESHMSYELDRDLTGEPSLQSMTGKALNVLKDDKDGFFLMVEGGRIDHAGHANWPATNIQETLAFDKAVQEALEFAKKDKNTIVIVTADHETGGMSIGADGVYGFNKDVVQNVKRTPEYISSQFNKEQSNIAEIMAEYTGIKDLKKEEEQLIKTDEDAAGAIAKIISERALIGWTTTGHTGVNVPVYAYGPLSERLTGTIDNTKIAELISKTTSKSLTSLDLKEQVQQFEENGEITNHDAAQSLLIHLTTVGKFEQKGAAEKVIKHLTNFNLLLDQQKQKDLISTNAYDALTKGTESLLAKWQ</sequence>
<feature type="chain" id="PRO_5040916590" evidence="10">
    <location>
        <begin position="23"/>
        <end position="549"/>
    </location>
</feature>
<feature type="active site" description="Phosphoserine intermediate" evidence="7">
    <location>
        <position position="101"/>
    </location>
</feature>
<proteinExistence type="inferred from homology"/>
<dbReference type="Gene3D" id="1.10.60.40">
    <property type="match status" value="1"/>
</dbReference>
<evidence type="ECO:0000256" key="1">
    <source>
        <dbReference type="ARBA" id="ARBA00005984"/>
    </source>
</evidence>
<keyword evidence="4" id="KW-0378">Hydrolase</keyword>
<dbReference type="Gene3D" id="3.40.720.10">
    <property type="entry name" value="Alkaline Phosphatase, subunit A"/>
    <property type="match status" value="1"/>
</dbReference>
<feature type="signal peptide" evidence="10">
    <location>
        <begin position="1"/>
        <end position="22"/>
    </location>
</feature>
<feature type="binding site" evidence="8">
    <location>
        <position position="163"/>
    </location>
    <ligand>
        <name>Mg(2+)</name>
        <dbReference type="ChEBI" id="CHEBI:18420"/>
    </ligand>
</feature>
<protein>
    <submittedName>
        <fullName evidence="12">Alkaline phosphatase</fullName>
    </submittedName>
</protein>
<comment type="cofactor">
    <cofactor evidence="8">
        <name>Mg(2+)</name>
        <dbReference type="ChEBI" id="CHEBI:18420"/>
    </cofactor>
    <text evidence="8">Binds 1 Mg(2+) ion.</text>
</comment>
<dbReference type="GO" id="GO:0046872">
    <property type="term" value="F:metal ion binding"/>
    <property type="evidence" value="ECO:0007669"/>
    <property type="project" value="UniProtKB-KW"/>
</dbReference>
<evidence type="ECO:0000256" key="5">
    <source>
        <dbReference type="ARBA" id="ARBA00022833"/>
    </source>
</evidence>
<keyword evidence="13" id="KW-1185">Reference proteome</keyword>
<dbReference type="Pfam" id="PF22888">
    <property type="entry name" value="FIMAH"/>
    <property type="match status" value="1"/>
</dbReference>
<dbReference type="InterPro" id="IPR001952">
    <property type="entry name" value="Alkaline_phosphatase"/>
</dbReference>
<evidence type="ECO:0000256" key="2">
    <source>
        <dbReference type="ARBA" id="ARBA00022553"/>
    </source>
</evidence>
<feature type="binding site" evidence="8">
    <location>
        <position position="55"/>
    </location>
    <ligand>
        <name>Zn(2+)</name>
        <dbReference type="ChEBI" id="CHEBI:29105"/>
        <label>2</label>
    </ligand>
</feature>
<dbReference type="InterPro" id="IPR017850">
    <property type="entry name" value="Alkaline_phosphatase_core_sf"/>
</dbReference>
<dbReference type="PROSITE" id="PS00123">
    <property type="entry name" value="ALKALINE_PHOSPHATASE"/>
    <property type="match status" value="1"/>
</dbReference>
<dbReference type="Pfam" id="PF00245">
    <property type="entry name" value="Alk_phosphatase"/>
    <property type="match status" value="1"/>
</dbReference>
<comment type="similarity">
    <text evidence="1 9">Belongs to the alkaline phosphatase family.</text>
</comment>
<comment type="cofactor">
    <cofactor evidence="8">
        <name>Zn(2+)</name>
        <dbReference type="ChEBI" id="CHEBI:29105"/>
    </cofactor>
    <text evidence="8">Binds 2 Zn(2+) ions.</text>
</comment>
<evidence type="ECO:0000256" key="3">
    <source>
        <dbReference type="ARBA" id="ARBA00022723"/>
    </source>
</evidence>
<dbReference type="RefSeq" id="WP_188725384.1">
    <property type="nucleotide sequence ID" value="NZ_BMJD01000023.1"/>
</dbReference>
<reference evidence="12" key="1">
    <citation type="journal article" date="2014" name="Int. J. Syst. Evol. Microbiol.">
        <title>Complete genome sequence of Corynebacterium casei LMG S-19264T (=DSM 44701T), isolated from a smear-ripened cheese.</title>
        <authorList>
            <consortium name="US DOE Joint Genome Institute (JGI-PGF)"/>
            <person name="Walter F."/>
            <person name="Albersmeier A."/>
            <person name="Kalinowski J."/>
            <person name="Ruckert C."/>
        </authorList>
    </citation>
    <scope>NUCLEOTIDE SEQUENCE</scope>
    <source>
        <strain evidence="12">CGMCC 1.15454</strain>
    </source>
</reference>
<dbReference type="InterPro" id="IPR018299">
    <property type="entry name" value="Alkaline_phosphatase_AS"/>
</dbReference>
<feature type="binding site" evidence="8">
    <location>
        <position position="335"/>
    </location>
    <ligand>
        <name>Zn(2+)</name>
        <dbReference type="ChEBI" id="CHEBI:29105"/>
        <label>2</label>
    </ligand>
</feature>
<comment type="caution">
    <text evidence="12">The sequence shown here is derived from an EMBL/GenBank/DDBJ whole genome shotgun (WGS) entry which is preliminary data.</text>
</comment>
<dbReference type="PANTHER" id="PTHR11596:SF5">
    <property type="entry name" value="ALKALINE PHOSPHATASE"/>
    <property type="match status" value="1"/>
</dbReference>
<feature type="binding site" evidence="8">
    <location>
        <position position="161"/>
    </location>
    <ligand>
        <name>Mg(2+)</name>
        <dbReference type="ChEBI" id="CHEBI:18420"/>
    </ligand>
</feature>
<feature type="binding site" evidence="8">
    <location>
        <position position="336"/>
    </location>
    <ligand>
        <name>Zn(2+)</name>
        <dbReference type="ChEBI" id="CHEBI:29105"/>
        <label>2</label>
    </ligand>
</feature>
<reference evidence="12" key="2">
    <citation type="submission" date="2020-09" db="EMBL/GenBank/DDBJ databases">
        <authorList>
            <person name="Sun Q."/>
            <person name="Zhou Y."/>
        </authorList>
    </citation>
    <scope>NUCLEOTIDE SEQUENCE</scope>
    <source>
        <strain evidence="12">CGMCC 1.15454</strain>
    </source>
</reference>
<evidence type="ECO:0000256" key="8">
    <source>
        <dbReference type="PIRSR" id="PIRSR601952-2"/>
    </source>
</evidence>
<evidence type="ECO:0000256" key="4">
    <source>
        <dbReference type="ARBA" id="ARBA00022801"/>
    </source>
</evidence>
<evidence type="ECO:0000256" key="6">
    <source>
        <dbReference type="ARBA" id="ARBA00022842"/>
    </source>
</evidence>
<dbReference type="Proteomes" id="UP000621492">
    <property type="component" value="Unassembled WGS sequence"/>
</dbReference>
<keyword evidence="10" id="KW-0732">Signal</keyword>
<evidence type="ECO:0000256" key="7">
    <source>
        <dbReference type="PIRSR" id="PIRSR601952-1"/>
    </source>
</evidence>
<gene>
    <name evidence="12" type="ORF">GCM10011409_27680</name>
</gene>
<evidence type="ECO:0000259" key="11">
    <source>
        <dbReference type="Pfam" id="PF22888"/>
    </source>
</evidence>
<evidence type="ECO:0000313" key="12">
    <source>
        <dbReference type="EMBL" id="GGB48580.1"/>
    </source>
</evidence>
<feature type="binding site" evidence="8">
    <location>
        <position position="293"/>
    </location>
    <ligand>
        <name>Zn(2+)</name>
        <dbReference type="ChEBI" id="CHEBI:29105"/>
        <label>2</label>
    </ligand>
</feature>
<feature type="binding site" evidence="8">
    <location>
        <position position="288"/>
    </location>
    <ligand>
        <name>Mg(2+)</name>
        <dbReference type="ChEBI" id="CHEBI:18420"/>
    </ligand>
</feature>
<keyword evidence="6 8" id="KW-0460">Magnesium</keyword>
<organism evidence="12 13">
    <name type="scientific">Lentibacillus populi</name>
    <dbReference type="NCBI Taxonomy" id="1827502"/>
    <lineage>
        <taxon>Bacteria</taxon>
        <taxon>Bacillati</taxon>
        <taxon>Bacillota</taxon>
        <taxon>Bacilli</taxon>
        <taxon>Bacillales</taxon>
        <taxon>Bacillaceae</taxon>
        <taxon>Lentibacillus</taxon>
    </lineage>
</organism>
<dbReference type="CDD" id="cd16012">
    <property type="entry name" value="ALP"/>
    <property type="match status" value="1"/>
</dbReference>
<dbReference type="PANTHER" id="PTHR11596">
    <property type="entry name" value="ALKALINE PHOSPHATASE"/>
    <property type="match status" value="1"/>
</dbReference>